<accession>A0A147ES44</accession>
<sequence length="63" mass="6594">MSEPQNPIEVQRYLGGVDYPADRSALVDAARDSGAPNDVVSALEALADTSYDSPTAVSEALAR</sequence>
<dbReference type="eggNOG" id="ENOG5032BDG">
    <property type="taxonomic scope" value="Bacteria"/>
</dbReference>
<protein>
    <recommendedName>
        <fullName evidence="5">DUF2795 domain-containing protein</fullName>
    </recommendedName>
</protein>
<dbReference type="EMBL" id="LDRK01000005">
    <property type="protein sequence ID" value="KTR87325.1"/>
    <property type="molecule type" value="Genomic_DNA"/>
</dbReference>
<dbReference type="RefSeq" id="WP_010157682.1">
    <property type="nucleotide sequence ID" value="NZ_FNKB01000001.1"/>
</dbReference>
<dbReference type="EMBL" id="FNKB01000001">
    <property type="protein sequence ID" value="SDQ24767.1"/>
    <property type="molecule type" value="Genomic_DNA"/>
</dbReference>
<evidence type="ECO:0000313" key="1">
    <source>
        <dbReference type="EMBL" id="KTR87325.1"/>
    </source>
</evidence>
<name>A0A147ES44_9MICO</name>
<reference evidence="1 3" key="1">
    <citation type="journal article" date="2016" name="Front. Microbiol.">
        <title>Genomic Resource of Rice Seed Associated Bacteria.</title>
        <authorList>
            <person name="Midha S."/>
            <person name="Bansal K."/>
            <person name="Sharma S."/>
            <person name="Kumar N."/>
            <person name="Patil P.P."/>
            <person name="Chaudhry V."/>
            <person name="Patil P.B."/>
        </authorList>
    </citation>
    <scope>NUCLEOTIDE SEQUENCE [LARGE SCALE GENOMIC DNA]</scope>
    <source>
        <strain evidence="1 3">NS354</strain>
    </source>
</reference>
<proteinExistence type="predicted"/>
<gene>
    <name evidence="1" type="ORF">NS354_00600</name>
    <name evidence="2" type="ORF">SAMN04488565_1609</name>
</gene>
<dbReference type="InterPro" id="IPR021527">
    <property type="entry name" value="DUF2795"/>
</dbReference>
<dbReference type="AlphaFoldDB" id="A0A147ES44"/>
<dbReference type="Proteomes" id="UP000182690">
    <property type="component" value="Unassembled WGS sequence"/>
</dbReference>
<dbReference type="Pfam" id="PF11387">
    <property type="entry name" value="DUF2795"/>
    <property type="match status" value="1"/>
</dbReference>
<dbReference type="PATRIC" id="fig|1079994.3.peg.1888"/>
<organism evidence="1 3">
    <name type="scientific">Leucobacter chromiiresistens</name>
    <dbReference type="NCBI Taxonomy" id="1079994"/>
    <lineage>
        <taxon>Bacteria</taxon>
        <taxon>Bacillati</taxon>
        <taxon>Actinomycetota</taxon>
        <taxon>Actinomycetes</taxon>
        <taxon>Micrococcales</taxon>
        <taxon>Microbacteriaceae</taxon>
        <taxon>Leucobacter</taxon>
    </lineage>
</organism>
<dbReference type="OrthoDB" id="9787979at2"/>
<evidence type="ECO:0000313" key="4">
    <source>
        <dbReference type="Proteomes" id="UP000182690"/>
    </source>
</evidence>
<keyword evidence="3" id="KW-1185">Reference proteome</keyword>
<evidence type="ECO:0000313" key="3">
    <source>
        <dbReference type="Proteomes" id="UP000070810"/>
    </source>
</evidence>
<reference evidence="2 4" key="2">
    <citation type="submission" date="2016-10" db="EMBL/GenBank/DDBJ databases">
        <authorList>
            <person name="de Groot N.N."/>
        </authorList>
    </citation>
    <scope>NUCLEOTIDE SEQUENCE [LARGE SCALE GENOMIC DNA]</scope>
    <source>
        <strain evidence="2 4">DSM 22788</strain>
    </source>
</reference>
<evidence type="ECO:0000313" key="2">
    <source>
        <dbReference type="EMBL" id="SDQ24767.1"/>
    </source>
</evidence>
<dbReference type="Proteomes" id="UP000070810">
    <property type="component" value="Unassembled WGS sequence"/>
</dbReference>
<evidence type="ECO:0008006" key="5">
    <source>
        <dbReference type="Google" id="ProtNLM"/>
    </source>
</evidence>
<dbReference type="STRING" id="1079994.SAMN04488565_1609"/>